<proteinExistence type="predicted"/>
<dbReference type="Proteomes" id="UP001595722">
    <property type="component" value="Unassembled WGS sequence"/>
</dbReference>
<protein>
    <submittedName>
        <fullName evidence="2">CHAT domain-containing protein</fullName>
    </submittedName>
</protein>
<dbReference type="Pfam" id="PF12770">
    <property type="entry name" value="CHAT"/>
    <property type="match status" value="1"/>
</dbReference>
<accession>A0ABV7VML5</accession>
<organism evidence="2 3">
    <name type="scientific">Bacterioplanoides pacificum</name>
    <dbReference type="NCBI Taxonomy" id="1171596"/>
    <lineage>
        <taxon>Bacteria</taxon>
        <taxon>Pseudomonadati</taxon>
        <taxon>Pseudomonadota</taxon>
        <taxon>Gammaproteobacteria</taxon>
        <taxon>Oceanospirillales</taxon>
        <taxon>Oceanospirillaceae</taxon>
        <taxon>Bacterioplanoides</taxon>
    </lineage>
</organism>
<name>A0ABV7VML5_9GAMM</name>
<dbReference type="InterPro" id="IPR024983">
    <property type="entry name" value="CHAT_dom"/>
</dbReference>
<evidence type="ECO:0000313" key="3">
    <source>
        <dbReference type="Proteomes" id="UP001595722"/>
    </source>
</evidence>
<comment type="caution">
    <text evidence="2">The sequence shown here is derived from an EMBL/GenBank/DDBJ whole genome shotgun (WGS) entry which is preliminary data.</text>
</comment>
<reference evidence="3" key="1">
    <citation type="journal article" date="2019" name="Int. J. Syst. Evol. Microbiol.">
        <title>The Global Catalogue of Microorganisms (GCM) 10K type strain sequencing project: providing services to taxonomists for standard genome sequencing and annotation.</title>
        <authorList>
            <consortium name="The Broad Institute Genomics Platform"/>
            <consortium name="The Broad Institute Genome Sequencing Center for Infectious Disease"/>
            <person name="Wu L."/>
            <person name="Ma J."/>
        </authorList>
    </citation>
    <scope>NUCLEOTIDE SEQUENCE [LARGE SCALE GENOMIC DNA]</scope>
    <source>
        <strain evidence="3">KCTC 42424</strain>
    </source>
</reference>
<dbReference type="RefSeq" id="WP_376864326.1">
    <property type="nucleotide sequence ID" value="NZ_JBHRYB010000001.1"/>
</dbReference>
<keyword evidence="3" id="KW-1185">Reference proteome</keyword>
<dbReference type="EMBL" id="JBHRYB010000001">
    <property type="protein sequence ID" value="MFC3678776.1"/>
    <property type="molecule type" value="Genomic_DNA"/>
</dbReference>
<sequence>MSVFDRLVVYWKAYDERKLKAGSKGSKGLKFMRLYNEVAGRSDDLNRELTVSSHDFNSVDRGYRKLYRLAGNIYERASARFSRGVFLYTNFQKHPVSSIQALIEAVDEFDFALSQKILNNYPDRYVACLTQLGNTYRRAANEYLYPLSPNECRIKAMECFQGVEKYLSNRSGSEYPSLSMLHAENYANKAVLHCDLKEYDASLILYVKSAEIIISEIKRFGLRFLQYPKNRMVYSSVIGLAYRSIKSIDGQRYPVLLGEIKSIVDVVGYPDLSFSIRYINSSSTENITEFLSRSVISGEKIQTSERYISELFGKRYFSLTDHESDILARSIQIISSGMARYLSSNNIYIDALICLEGCSNLRASELMLYFWQRFTKTDHFFTLRLSYSISQLLRSISAQTDFIHRDTTKSQKECFMNEVLPAINSEREEIDPLDVLYLDRFISTAKNLDKSKALVASLFADLQIIQAEVEKQSKSDITLITPNVLVKTIERNPGFLLVKLDIQQYMNDLLVITAHWNGKRVVYQSHSFPIASDLINTVSQFDSGFHYDTDVDLSFIDWKKILPEGINRVALLPSFYAASFPWVATGNDGEKLVDLVDDVIWLPGILSIYNHIGTKVRREGACRVEGKNLRFSDSVEQSLTKVELAHKLSLVEEFSYLGHGEHRQGEIPELQIGEYTFIADELGEKLAGIKLAEIWACEAGMNRSDIPFGCPVNEPFGMDMKMMLHGVNSAIGTLWRVPELTTRIIKGKYDVLKNEGISPSKALLAAQRWWLATGAAQYSDAHLFGGVNEFLHSLGISTSTEPSVDDLLGPVKANDKKRIENERKALLDRLKHPHTWAGFRFCGLYEHEIEYIDPSPFEVTEESRAEFLKYLSTLGLKSGFIKTS</sequence>
<evidence type="ECO:0000313" key="2">
    <source>
        <dbReference type="EMBL" id="MFC3678776.1"/>
    </source>
</evidence>
<evidence type="ECO:0000259" key="1">
    <source>
        <dbReference type="Pfam" id="PF12770"/>
    </source>
</evidence>
<feature type="domain" description="CHAT" evidence="1">
    <location>
        <begin position="678"/>
        <end position="840"/>
    </location>
</feature>
<gene>
    <name evidence="2" type="ORF">ACFOMG_01455</name>
</gene>